<dbReference type="GO" id="GO:0005794">
    <property type="term" value="C:Golgi apparatus"/>
    <property type="evidence" value="ECO:0007669"/>
    <property type="project" value="TreeGrafter"/>
</dbReference>
<sequence length="199" mass="21958">MVDHVKVFILHLQLKSLICGCPLDNPLANWKSSSLAQSEKRSASDLSLASFGSEVALGSGVPCKIAFSGAGPRDIHVIPISREISGKLFLVERHPLHSRKGVVIAIAPLAGLNPKIDENHPTWLHLLLREFQPRFHSTDRYRKVESGSSIPVAQGRWTLGFSDADVCQAAYSRILEETRKQRSFVESLITPLLEFPGNN</sequence>
<evidence type="ECO:0000313" key="1">
    <source>
        <dbReference type="EMBL" id="CAI9097619.1"/>
    </source>
</evidence>
<accession>A0AAV1CPR4</accession>
<dbReference type="InterPro" id="IPR039272">
    <property type="entry name" value="CLEC16A/TT9"/>
</dbReference>
<keyword evidence="2" id="KW-1185">Reference proteome</keyword>
<dbReference type="GO" id="GO:0005770">
    <property type="term" value="C:late endosome"/>
    <property type="evidence" value="ECO:0007669"/>
    <property type="project" value="TreeGrafter"/>
</dbReference>
<dbReference type="GO" id="GO:0016197">
    <property type="term" value="P:endosomal transport"/>
    <property type="evidence" value="ECO:0007669"/>
    <property type="project" value="TreeGrafter"/>
</dbReference>
<reference evidence="1" key="1">
    <citation type="submission" date="2023-03" db="EMBL/GenBank/DDBJ databases">
        <authorList>
            <person name="Julca I."/>
        </authorList>
    </citation>
    <scope>NUCLEOTIDE SEQUENCE</scope>
</reference>
<dbReference type="EMBL" id="OX459120">
    <property type="protein sequence ID" value="CAI9097619.1"/>
    <property type="molecule type" value="Genomic_DNA"/>
</dbReference>
<dbReference type="GO" id="GO:0007034">
    <property type="term" value="P:vacuolar transport"/>
    <property type="evidence" value="ECO:0007669"/>
    <property type="project" value="TreeGrafter"/>
</dbReference>
<dbReference type="PANTHER" id="PTHR21481:SF0">
    <property type="entry name" value="PROTEIN CLEC16A"/>
    <property type="match status" value="1"/>
</dbReference>
<proteinExistence type="predicted"/>
<dbReference type="GO" id="GO:1901096">
    <property type="term" value="P:regulation of autophagosome maturation"/>
    <property type="evidence" value="ECO:0007669"/>
    <property type="project" value="TreeGrafter"/>
</dbReference>
<dbReference type="AlphaFoldDB" id="A0AAV1CPR4"/>
<evidence type="ECO:0000313" key="2">
    <source>
        <dbReference type="Proteomes" id="UP001161247"/>
    </source>
</evidence>
<organism evidence="1 2">
    <name type="scientific">Oldenlandia corymbosa var. corymbosa</name>
    <dbReference type="NCBI Taxonomy" id="529605"/>
    <lineage>
        <taxon>Eukaryota</taxon>
        <taxon>Viridiplantae</taxon>
        <taxon>Streptophyta</taxon>
        <taxon>Embryophyta</taxon>
        <taxon>Tracheophyta</taxon>
        <taxon>Spermatophyta</taxon>
        <taxon>Magnoliopsida</taxon>
        <taxon>eudicotyledons</taxon>
        <taxon>Gunneridae</taxon>
        <taxon>Pentapetalae</taxon>
        <taxon>asterids</taxon>
        <taxon>lamiids</taxon>
        <taxon>Gentianales</taxon>
        <taxon>Rubiaceae</taxon>
        <taxon>Rubioideae</taxon>
        <taxon>Spermacoceae</taxon>
        <taxon>Hedyotis-Oldenlandia complex</taxon>
        <taxon>Oldenlandia</taxon>
    </lineage>
</organism>
<dbReference type="PANTHER" id="PTHR21481">
    <property type="entry name" value="PROTEIN CLEC16A"/>
    <property type="match status" value="1"/>
</dbReference>
<name>A0AAV1CPR4_OLDCO</name>
<dbReference type="Proteomes" id="UP001161247">
    <property type="component" value="Chromosome 3"/>
</dbReference>
<gene>
    <name evidence="1" type="ORF">OLC1_LOCUS8056</name>
</gene>
<protein>
    <submittedName>
        <fullName evidence="1">OLC1v1034090C1</fullName>
    </submittedName>
</protein>